<evidence type="ECO:0000313" key="4">
    <source>
        <dbReference type="EMBL" id="TRY77181.1"/>
    </source>
</evidence>
<dbReference type="PANTHER" id="PTHR23050">
    <property type="entry name" value="CALCIUM BINDING PROTEIN"/>
    <property type="match status" value="1"/>
</dbReference>
<keyword evidence="1" id="KW-0677">Repeat</keyword>
<keyword evidence="2" id="KW-0106">Calcium</keyword>
<dbReference type="OMA" id="HAITWEE"/>
<dbReference type="PROSITE" id="PS00018">
    <property type="entry name" value="EF_HAND_1"/>
    <property type="match status" value="2"/>
</dbReference>
<dbReference type="GO" id="GO:0043226">
    <property type="term" value="C:organelle"/>
    <property type="evidence" value="ECO:0007669"/>
    <property type="project" value="UniProtKB-ARBA"/>
</dbReference>
<name>A0A553PHL3_TIGCA</name>
<dbReference type="EMBL" id="VCGU01000004">
    <property type="protein sequence ID" value="TRY77181.1"/>
    <property type="molecule type" value="Genomic_DNA"/>
</dbReference>
<evidence type="ECO:0000256" key="1">
    <source>
        <dbReference type="ARBA" id="ARBA00022737"/>
    </source>
</evidence>
<dbReference type="SMART" id="SM00054">
    <property type="entry name" value="EFh"/>
    <property type="match status" value="4"/>
</dbReference>
<dbReference type="Pfam" id="PF13499">
    <property type="entry name" value="EF-hand_7"/>
    <property type="match status" value="2"/>
</dbReference>
<accession>A0A553PHL3</accession>
<evidence type="ECO:0000259" key="3">
    <source>
        <dbReference type="PROSITE" id="PS50222"/>
    </source>
</evidence>
<comment type="caution">
    <text evidence="4">The sequence shown here is derived from an EMBL/GenBank/DDBJ whole genome shotgun (WGS) entry which is preliminary data.</text>
</comment>
<protein>
    <recommendedName>
        <fullName evidence="3">EF-hand domain-containing protein</fullName>
    </recommendedName>
</protein>
<evidence type="ECO:0000256" key="2">
    <source>
        <dbReference type="ARBA" id="ARBA00022837"/>
    </source>
</evidence>
<feature type="domain" description="EF-hand" evidence="3">
    <location>
        <begin position="86"/>
        <end position="121"/>
    </location>
</feature>
<feature type="domain" description="EF-hand" evidence="3">
    <location>
        <begin position="126"/>
        <end position="161"/>
    </location>
</feature>
<evidence type="ECO:0000313" key="5">
    <source>
        <dbReference type="Proteomes" id="UP000318571"/>
    </source>
</evidence>
<dbReference type="CDD" id="cd00051">
    <property type="entry name" value="EFh"/>
    <property type="match status" value="2"/>
</dbReference>
<dbReference type="STRING" id="6832.A0A553PHL3"/>
<dbReference type="InterPro" id="IPR011992">
    <property type="entry name" value="EF-hand-dom_pair"/>
</dbReference>
<organism evidence="4 5">
    <name type="scientific">Tigriopus californicus</name>
    <name type="common">Marine copepod</name>
    <dbReference type="NCBI Taxonomy" id="6832"/>
    <lineage>
        <taxon>Eukaryota</taxon>
        <taxon>Metazoa</taxon>
        <taxon>Ecdysozoa</taxon>
        <taxon>Arthropoda</taxon>
        <taxon>Crustacea</taxon>
        <taxon>Multicrustacea</taxon>
        <taxon>Hexanauplia</taxon>
        <taxon>Copepoda</taxon>
        <taxon>Harpacticoida</taxon>
        <taxon>Harpacticidae</taxon>
        <taxon>Tigriopus</taxon>
    </lineage>
</organism>
<feature type="domain" description="EF-hand" evidence="3">
    <location>
        <begin position="9"/>
        <end position="44"/>
    </location>
</feature>
<dbReference type="Gene3D" id="1.10.238.10">
    <property type="entry name" value="EF-hand"/>
    <property type="match status" value="3"/>
</dbReference>
<proteinExistence type="predicted"/>
<feature type="domain" description="EF-hand" evidence="3">
    <location>
        <begin position="47"/>
        <end position="82"/>
    </location>
</feature>
<dbReference type="OrthoDB" id="427950at2759"/>
<dbReference type="Proteomes" id="UP000318571">
    <property type="component" value="Chromosome 5"/>
</dbReference>
<dbReference type="GO" id="GO:0005509">
    <property type="term" value="F:calcium ion binding"/>
    <property type="evidence" value="ECO:0007669"/>
    <property type="project" value="InterPro"/>
</dbReference>
<dbReference type="AlphaFoldDB" id="A0A553PHL3"/>
<keyword evidence="5" id="KW-1185">Reference proteome</keyword>
<dbReference type="InterPro" id="IPR050145">
    <property type="entry name" value="Centrin_CML-like"/>
</dbReference>
<sequence>MMDALTTNFTEEELKEIFEKMDWDKNGYITPIEFKSYLASLKKGEEMSAEEVYDAFDQIDTDGSKQIQWDEFLEAMTSMGRRKSVMSEGEITKIFRTADVDCDGYISFKEARRAYKKVCKLLKKDNEEEAIHKWLETVDFDHDGRISLEEFMLSIAGNTLVDEV</sequence>
<dbReference type="PROSITE" id="PS50222">
    <property type="entry name" value="EF_HAND_2"/>
    <property type="match status" value="4"/>
</dbReference>
<dbReference type="InterPro" id="IPR002048">
    <property type="entry name" value="EF_hand_dom"/>
</dbReference>
<dbReference type="InterPro" id="IPR018247">
    <property type="entry name" value="EF_Hand_1_Ca_BS"/>
</dbReference>
<gene>
    <name evidence="4" type="ORF">TCAL_10939</name>
</gene>
<reference evidence="4 5" key="1">
    <citation type="journal article" date="2018" name="Nat. Ecol. Evol.">
        <title>Genomic signatures of mitonuclear coevolution across populations of Tigriopus californicus.</title>
        <authorList>
            <person name="Barreto F.S."/>
            <person name="Watson E.T."/>
            <person name="Lima T.G."/>
            <person name="Willett C.S."/>
            <person name="Edmands S."/>
            <person name="Li W."/>
            <person name="Burton R.S."/>
        </authorList>
    </citation>
    <scope>NUCLEOTIDE SEQUENCE [LARGE SCALE GENOMIC DNA]</scope>
    <source>
        <strain evidence="4 5">San Diego</strain>
    </source>
</reference>
<dbReference type="FunFam" id="1.10.238.10:FF:000178">
    <property type="entry name" value="Calmodulin-2 A"/>
    <property type="match status" value="1"/>
</dbReference>
<dbReference type="SUPFAM" id="SSF47473">
    <property type="entry name" value="EF-hand"/>
    <property type="match status" value="1"/>
</dbReference>